<dbReference type="RefSeq" id="XP_062680163.1">
    <property type="nucleotide sequence ID" value="XM_062830111.1"/>
</dbReference>
<feature type="compositionally biased region" description="Polar residues" evidence="1">
    <location>
        <begin position="37"/>
        <end position="52"/>
    </location>
</feature>
<dbReference type="GeneID" id="87867265"/>
<feature type="region of interest" description="Disordered" evidence="1">
    <location>
        <begin position="177"/>
        <end position="211"/>
    </location>
</feature>
<reference evidence="2" key="1">
    <citation type="journal article" date="2023" name="Mol. Phylogenet. Evol.">
        <title>Genome-scale phylogeny and comparative genomics of the fungal order Sordariales.</title>
        <authorList>
            <person name="Hensen N."/>
            <person name="Bonometti L."/>
            <person name="Westerberg I."/>
            <person name="Brannstrom I.O."/>
            <person name="Guillou S."/>
            <person name="Cros-Aarteil S."/>
            <person name="Calhoun S."/>
            <person name="Haridas S."/>
            <person name="Kuo A."/>
            <person name="Mondo S."/>
            <person name="Pangilinan J."/>
            <person name="Riley R."/>
            <person name="LaButti K."/>
            <person name="Andreopoulos B."/>
            <person name="Lipzen A."/>
            <person name="Chen C."/>
            <person name="Yan M."/>
            <person name="Daum C."/>
            <person name="Ng V."/>
            <person name="Clum A."/>
            <person name="Steindorff A."/>
            <person name="Ohm R.A."/>
            <person name="Martin F."/>
            <person name="Silar P."/>
            <person name="Natvig D.O."/>
            <person name="Lalanne C."/>
            <person name="Gautier V."/>
            <person name="Ament-Velasquez S.L."/>
            <person name="Kruys A."/>
            <person name="Hutchinson M.I."/>
            <person name="Powell A.J."/>
            <person name="Barry K."/>
            <person name="Miller A.N."/>
            <person name="Grigoriev I.V."/>
            <person name="Debuchy R."/>
            <person name="Gladieux P."/>
            <person name="Hiltunen Thoren M."/>
            <person name="Johannesson H."/>
        </authorList>
    </citation>
    <scope>NUCLEOTIDE SEQUENCE</scope>
    <source>
        <strain evidence="2">CBS 560.94</strain>
    </source>
</reference>
<dbReference type="Proteomes" id="UP001278500">
    <property type="component" value="Unassembled WGS sequence"/>
</dbReference>
<feature type="compositionally biased region" description="Acidic residues" evidence="1">
    <location>
        <begin position="195"/>
        <end position="211"/>
    </location>
</feature>
<evidence type="ECO:0000313" key="2">
    <source>
        <dbReference type="EMBL" id="KAK3342370.1"/>
    </source>
</evidence>
<dbReference type="AlphaFoldDB" id="A0AAE0MQ41"/>
<feature type="compositionally biased region" description="Basic and acidic residues" evidence="1">
    <location>
        <begin position="181"/>
        <end position="194"/>
    </location>
</feature>
<proteinExistence type="predicted"/>
<reference evidence="2" key="2">
    <citation type="submission" date="2023-06" db="EMBL/GenBank/DDBJ databases">
        <authorList>
            <consortium name="Lawrence Berkeley National Laboratory"/>
            <person name="Haridas S."/>
            <person name="Hensen N."/>
            <person name="Bonometti L."/>
            <person name="Westerberg I."/>
            <person name="Brannstrom I.O."/>
            <person name="Guillou S."/>
            <person name="Cros-Aarteil S."/>
            <person name="Calhoun S."/>
            <person name="Kuo A."/>
            <person name="Mondo S."/>
            <person name="Pangilinan J."/>
            <person name="Riley R."/>
            <person name="Labutti K."/>
            <person name="Andreopoulos B."/>
            <person name="Lipzen A."/>
            <person name="Chen C."/>
            <person name="Yanf M."/>
            <person name="Daum C."/>
            <person name="Ng V."/>
            <person name="Clum A."/>
            <person name="Steindorff A."/>
            <person name="Ohm R."/>
            <person name="Martin F."/>
            <person name="Silar P."/>
            <person name="Natvig D."/>
            <person name="Lalanne C."/>
            <person name="Gautier V."/>
            <person name="Ament-Velasquez S.L."/>
            <person name="Kruys A."/>
            <person name="Hutchinson M.I."/>
            <person name="Powell A.J."/>
            <person name="Barry K."/>
            <person name="Miller A.N."/>
            <person name="Grigoriev I.V."/>
            <person name="Debuchy R."/>
            <person name="Gladieux P."/>
            <person name="Thoren M.H."/>
            <person name="Johannesson H."/>
        </authorList>
    </citation>
    <scope>NUCLEOTIDE SEQUENCE</scope>
    <source>
        <strain evidence="2">CBS 560.94</strain>
    </source>
</reference>
<evidence type="ECO:0000313" key="3">
    <source>
        <dbReference type="Proteomes" id="UP001278500"/>
    </source>
</evidence>
<evidence type="ECO:0000256" key="1">
    <source>
        <dbReference type="SAM" id="MobiDB-lite"/>
    </source>
</evidence>
<feature type="region of interest" description="Disordered" evidence="1">
    <location>
        <begin position="32"/>
        <end position="60"/>
    </location>
</feature>
<sequence length="211" mass="24009">MGLIDNRNHQDRLLYTTHKNFSLPLEQVAHSSREHTLQGSSDQAVPYSSEQVAPSAPQYDTDHATENAVHPAANHAAQVHVEIEEIIPSIESPTENLPNDDDYATDPTGLAEPELRRRAVAWMERTYSHLPNGTIVQPPSYFRRTRSSPAGRPAVWIKDFVWGHIRPRRLTNDRLANMPLARRERWARSQRRECEEEGDEDGEGESEEEGD</sequence>
<keyword evidence="3" id="KW-1185">Reference proteome</keyword>
<gene>
    <name evidence="2" type="ORF">B0H65DRAFT_558663</name>
</gene>
<dbReference type="EMBL" id="JAUEPP010000005">
    <property type="protein sequence ID" value="KAK3342370.1"/>
    <property type="molecule type" value="Genomic_DNA"/>
</dbReference>
<name>A0AAE0MQ41_9PEZI</name>
<comment type="caution">
    <text evidence="2">The sequence shown here is derived from an EMBL/GenBank/DDBJ whole genome shotgun (WGS) entry which is preliminary data.</text>
</comment>
<protein>
    <submittedName>
        <fullName evidence="2">Uncharacterized protein</fullName>
    </submittedName>
</protein>
<accession>A0AAE0MQ41</accession>
<organism evidence="2 3">
    <name type="scientific">Neurospora tetraspora</name>
    <dbReference type="NCBI Taxonomy" id="94610"/>
    <lineage>
        <taxon>Eukaryota</taxon>
        <taxon>Fungi</taxon>
        <taxon>Dikarya</taxon>
        <taxon>Ascomycota</taxon>
        <taxon>Pezizomycotina</taxon>
        <taxon>Sordariomycetes</taxon>
        <taxon>Sordariomycetidae</taxon>
        <taxon>Sordariales</taxon>
        <taxon>Sordariaceae</taxon>
        <taxon>Neurospora</taxon>
    </lineage>
</organism>